<dbReference type="Pfam" id="PF00043">
    <property type="entry name" value="GST_C"/>
    <property type="match status" value="1"/>
</dbReference>
<name>A0A367L8C7_9HYPO</name>
<accession>A0A367L8C7</accession>
<evidence type="ECO:0000313" key="5">
    <source>
        <dbReference type="Proteomes" id="UP000253664"/>
    </source>
</evidence>
<dbReference type="Pfam" id="PF13417">
    <property type="entry name" value="GST_N_3"/>
    <property type="match status" value="1"/>
</dbReference>
<protein>
    <recommendedName>
        <fullName evidence="6">GST N-terminal domain-containing protein</fullName>
    </recommendedName>
</protein>
<feature type="domain" description="GST N-terminal" evidence="2">
    <location>
        <begin position="5"/>
        <end position="85"/>
    </location>
</feature>
<dbReference type="InterPro" id="IPR010987">
    <property type="entry name" value="Glutathione-S-Trfase_C-like"/>
</dbReference>
<gene>
    <name evidence="4" type="ORF">L249_4329</name>
</gene>
<evidence type="ECO:0000313" key="4">
    <source>
        <dbReference type="EMBL" id="RCI10664.1"/>
    </source>
</evidence>
<dbReference type="InterPro" id="IPR004046">
    <property type="entry name" value="GST_C"/>
</dbReference>
<dbReference type="PANTHER" id="PTHR44051:SF3">
    <property type="entry name" value="TRANSCRIPTIONAL REGULATOR URE2"/>
    <property type="match status" value="1"/>
</dbReference>
<dbReference type="InterPro" id="IPR004045">
    <property type="entry name" value="Glutathione_S-Trfase_N"/>
</dbReference>
<dbReference type="SUPFAM" id="SSF47616">
    <property type="entry name" value="GST C-terminal domain-like"/>
    <property type="match status" value="1"/>
</dbReference>
<comment type="caution">
    <text evidence="4">The sequence shown here is derived from an EMBL/GenBank/DDBJ whole genome shotgun (WGS) entry which is preliminary data.</text>
</comment>
<dbReference type="PROSITE" id="PS50404">
    <property type="entry name" value="GST_NTER"/>
    <property type="match status" value="1"/>
</dbReference>
<dbReference type="SFLD" id="SFLDS00019">
    <property type="entry name" value="Glutathione_Transferase_(cytos"/>
    <property type="match status" value="1"/>
</dbReference>
<dbReference type="InterPro" id="IPR040079">
    <property type="entry name" value="Glutathione_S-Trfase"/>
</dbReference>
<dbReference type="InterPro" id="IPR036249">
    <property type="entry name" value="Thioredoxin-like_sf"/>
</dbReference>
<reference evidence="4 5" key="1">
    <citation type="journal article" date="2015" name="BMC Genomics">
        <title>Insights from the genome of Ophiocordyceps polyrhachis-furcata to pathogenicity and host specificity in insect fungi.</title>
        <authorList>
            <person name="Wichadakul D."/>
            <person name="Kobmoo N."/>
            <person name="Ingsriswang S."/>
            <person name="Tangphatsornruang S."/>
            <person name="Chantasingh D."/>
            <person name="Luangsa-ard J.J."/>
            <person name="Eurwilaichitr L."/>
        </authorList>
    </citation>
    <scope>NUCLEOTIDE SEQUENCE [LARGE SCALE GENOMIC DNA]</scope>
    <source>
        <strain evidence="4 5">BCC 54312</strain>
    </source>
</reference>
<comment type="similarity">
    <text evidence="1">Belongs to the GST superfamily.</text>
</comment>
<feature type="domain" description="GST C-terminal" evidence="3">
    <location>
        <begin position="63"/>
        <end position="210"/>
    </location>
</feature>
<dbReference type="SUPFAM" id="SSF52833">
    <property type="entry name" value="Thioredoxin-like"/>
    <property type="match status" value="1"/>
</dbReference>
<keyword evidence="5" id="KW-1185">Reference proteome</keyword>
<evidence type="ECO:0000256" key="1">
    <source>
        <dbReference type="ARBA" id="ARBA00007409"/>
    </source>
</evidence>
<dbReference type="PANTHER" id="PTHR44051">
    <property type="entry name" value="GLUTATHIONE S-TRANSFERASE-RELATED"/>
    <property type="match status" value="1"/>
</dbReference>
<dbReference type="AlphaFoldDB" id="A0A367L8C7"/>
<evidence type="ECO:0000259" key="2">
    <source>
        <dbReference type="PROSITE" id="PS50404"/>
    </source>
</evidence>
<dbReference type="PROSITE" id="PS50405">
    <property type="entry name" value="GST_CTER"/>
    <property type="match status" value="1"/>
</dbReference>
<dbReference type="InterPro" id="IPR036282">
    <property type="entry name" value="Glutathione-S-Trfase_C_sf"/>
</dbReference>
<dbReference type="Proteomes" id="UP000253664">
    <property type="component" value="Unassembled WGS sequence"/>
</dbReference>
<dbReference type="SFLD" id="SFLDG00358">
    <property type="entry name" value="Main_(cytGST)"/>
    <property type="match status" value="1"/>
</dbReference>
<dbReference type="EMBL" id="LKCN02000012">
    <property type="protein sequence ID" value="RCI10664.1"/>
    <property type="molecule type" value="Genomic_DNA"/>
</dbReference>
<dbReference type="Gene3D" id="1.20.1050.130">
    <property type="match status" value="1"/>
</dbReference>
<dbReference type="OrthoDB" id="422574at2759"/>
<evidence type="ECO:0000259" key="3">
    <source>
        <dbReference type="PROSITE" id="PS50405"/>
    </source>
</evidence>
<evidence type="ECO:0008006" key="6">
    <source>
        <dbReference type="Google" id="ProtNLM"/>
    </source>
</evidence>
<dbReference type="STRING" id="1330021.A0A367L8C7"/>
<sequence>MADLQPLIVWVPANGPLPYKVLLVLEELGLAYEKVLVDDANDPVYLAINPHGRLPSLRDPNSDDLTLWESDCIVDYLVDTYDQDGKLSVKSDHEKYRREKWKLKQFLHFHHNPPPDEQQQLDEAETVRDFEILNGLLEDKVYLVGDDFTYGDLVWVPWDMYVKQAVPDLWEQYDVLNKYPNYVAWHERLIERPSVKTVYGIDGACPASPSYLYVVSPWVKRRLKMSFTMLDLDSGLADGSNIYGDHEAMHCKAIGMSYDDAHHALCTRLRLSCLLDEHPVCLWMEARARDDAGTVGDFQGVAGGGFSSSGLFMRLRSMCLRE</sequence>
<proteinExistence type="inferred from homology"/>
<organism evidence="4 5">
    <name type="scientific">Ophiocordyceps polyrhachis-furcata BCC 54312</name>
    <dbReference type="NCBI Taxonomy" id="1330021"/>
    <lineage>
        <taxon>Eukaryota</taxon>
        <taxon>Fungi</taxon>
        <taxon>Dikarya</taxon>
        <taxon>Ascomycota</taxon>
        <taxon>Pezizomycotina</taxon>
        <taxon>Sordariomycetes</taxon>
        <taxon>Hypocreomycetidae</taxon>
        <taxon>Hypocreales</taxon>
        <taxon>Ophiocordycipitaceae</taxon>
        <taxon>Ophiocordyceps</taxon>
    </lineage>
</organism>